<dbReference type="GeneID" id="64624154"/>
<dbReference type="AlphaFoldDB" id="A0A9P7EM91"/>
<reference evidence="1" key="1">
    <citation type="journal article" date="2020" name="New Phytol.">
        <title>Comparative genomics reveals dynamic genome evolution in host specialist ectomycorrhizal fungi.</title>
        <authorList>
            <person name="Lofgren L.A."/>
            <person name="Nguyen N.H."/>
            <person name="Vilgalys R."/>
            <person name="Ruytinx J."/>
            <person name="Liao H.L."/>
            <person name="Branco S."/>
            <person name="Kuo A."/>
            <person name="LaButti K."/>
            <person name="Lipzen A."/>
            <person name="Andreopoulos W."/>
            <person name="Pangilinan J."/>
            <person name="Riley R."/>
            <person name="Hundley H."/>
            <person name="Na H."/>
            <person name="Barry K."/>
            <person name="Grigoriev I.V."/>
            <person name="Stajich J.E."/>
            <person name="Kennedy P.G."/>
        </authorList>
    </citation>
    <scope>NUCLEOTIDE SEQUENCE</scope>
    <source>
        <strain evidence="1">MN1</strain>
    </source>
</reference>
<name>A0A9P7EM91_9AGAM</name>
<keyword evidence="2" id="KW-1185">Reference proteome</keyword>
<proteinExistence type="predicted"/>
<sequence length="81" mass="9573">LLYLGEGKIQDKNLPHCMKLTEMILKEFWTEYCKIKDDLKNSLSRISHTTDLWSDQNLDSYMALTAHFMTCYDDHTSARRV</sequence>
<evidence type="ECO:0008006" key="3">
    <source>
        <dbReference type="Google" id="ProtNLM"/>
    </source>
</evidence>
<feature type="non-terminal residue" evidence="1">
    <location>
        <position position="1"/>
    </location>
</feature>
<comment type="caution">
    <text evidence="1">The sequence shown here is derived from an EMBL/GenBank/DDBJ whole genome shotgun (WGS) entry which is preliminary data.</text>
</comment>
<dbReference type="Proteomes" id="UP000807769">
    <property type="component" value="Unassembled WGS sequence"/>
</dbReference>
<protein>
    <recommendedName>
        <fullName evidence="3">hAT-like transposase RNase-H fold domain-containing protein</fullName>
    </recommendedName>
</protein>
<organism evidence="1 2">
    <name type="scientific">Suillus subaureus</name>
    <dbReference type="NCBI Taxonomy" id="48587"/>
    <lineage>
        <taxon>Eukaryota</taxon>
        <taxon>Fungi</taxon>
        <taxon>Dikarya</taxon>
        <taxon>Basidiomycota</taxon>
        <taxon>Agaricomycotina</taxon>
        <taxon>Agaricomycetes</taxon>
        <taxon>Agaricomycetidae</taxon>
        <taxon>Boletales</taxon>
        <taxon>Suillineae</taxon>
        <taxon>Suillaceae</taxon>
        <taxon>Suillus</taxon>
    </lineage>
</organism>
<evidence type="ECO:0000313" key="2">
    <source>
        <dbReference type="Proteomes" id="UP000807769"/>
    </source>
</evidence>
<accession>A0A9P7EM91</accession>
<dbReference type="EMBL" id="JABBWG010000003">
    <property type="protein sequence ID" value="KAG1824840.1"/>
    <property type="molecule type" value="Genomic_DNA"/>
</dbReference>
<evidence type="ECO:0000313" key="1">
    <source>
        <dbReference type="EMBL" id="KAG1824840.1"/>
    </source>
</evidence>
<dbReference type="RefSeq" id="XP_041198557.1">
    <property type="nucleotide sequence ID" value="XM_041330137.1"/>
</dbReference>
<dbReference type="OrthoDB" id="1607513at2759"/>
<gene>
    <name evidence="1" type="ORF">BJ212DRAFT_1260804</name>
</gene>